<dbReference type="CDD" id="cd00038">
    <property type="entry name" value="CAP_ED"/>
    <property type="match status" value="1"/>
</dbReference>
<dbReference type="InterPro" id="IPR018490">
    <property type="entry name" value="cNMP-bd_dom_sf"/>
</dbReference>
<dbReference type="InterPro" id="IPR050397">
    <property type="entry name" value="Env_Response_Regulators"/>
</dbReference>
<evidence type="ECO:0000256" key="1">
    <source>
        <dbReference type="ARBA" id="ARBA00023015"/>
    </source>
</evidence>
<evidence type="ECO:0000259" key="5">
    <source>
        <dbReference type="PROSITE" id="PS51063"/>
    </source>
</evidence>
<evidence type="ECO:0000313" key="9">
    <source>
        <dbReference type="Proteomes" id="UP000503251"/>
    </source>
</evidence>
<dbReference type="Gene3D" id="2.60.120.10">
    <property type="entry name" value="Jelly Rolls"/>
    <property type="match status" value="1"/>
</dbReference>
<protein>
    <submittedName>
        <fullName evidence="7">Crp/Fnr family transcriptional regulator</fullName>
    </submittedName>
</protein>
<evidence type="ECO:0000256" key="3">
    <source>
        <dbReference type="ARBA" id="ARBA00023163"/>
    </source>
</evidence>
<dbReference type="EMBL" id="QMIF01000002">
    <property type="protein sequence ID" value="TVM35815.1"/>
    <property type="molecule type" value="Genomic_DNA"/>
</dbReference>
<evidence type="ECO:0000259" key="4">
    <source>
        <dbReference type="PROSITE" id="PS50042"/>
    </source>
</evidence>
<dbReference type="PANTHER" id="PTHR24567:SF68">
    <property type="entry name" value="DNA-BINDING TRANSCRIPTIONAL DUAL REGULATOR CRP"/>
    <property type="match status" value="1"/>
</dbReference>
<organism evidence="7 8">
    <name type="scientific">Oceanidesulfovibrio marinus</name>
    <dbReference type="NCBI Taxonomy" id="370038"/>
    <lineage>
        <taxon>Bacteria</taxon>
        <taxon>Pseudomonadati</taxon>
        <taxon>Thermodesulfobacteriota</taxon>
        <taxon>Desulfovibrionia</taxon>
        <taxon>Desulfovibrionales</taxon>
        <taxon>Desulfovibrionaceae</taxon>
        <taxon>Oceanidesulfovibrio</taxon>
    </lineage>
</organism>
<dbReference type="InterPro" id="IPR000595">
    <property type="entry name" value="cNMP-bd_dom"/>
</dbReference>
<reference evidence="6 9" key="2">
    <citation type="submission" date="2019-04" db="EMBL/GenBank/DDBJ databases">
        <title>Isolation and culture of sulfate reducing bacteria from the cold seep of the South China Sea.</title>
        <authorList>
            <person name="Sun C."/>
            <person name="Liu R."/>
        </authorList>
    </citation>
    <scope>NUCLEOTIDE SEQUENCE [LARGE SCALE GENOMIC DNA]</scope>
    <source>
        <strain evidence="6 9">CS1</strain>
    </source>
</reference>
<dbReference type="Proteomes" id="UP000503251">
    <property type="component" value="Chromosome"/>
</dbReference>
<evidence type="ECO:0000313" key="8">
    <source>
        <dbReference type="Proteomes" id="UP000434052"/>
    </source>
</evidence>
<keyword evidence="3" id="KW-0804">Transcription</keyword>
<dbReference type="GO" id="GO:0003700">
    <property type="term" value="F:DNA-binding transcription factor activity"/>
    <property type="evidence" value="ECO:0007669"/>
    <property type="project" value="TreeGrafter"/>
</dbReference>
<dbReference type="GO" id="GO:0003677">
    <property type="term" value="F:DNA binding"/>
    <property type="evidence" value="ECO:0007669"/>
    <property type="project" value="UniProtKB-KW"/>
</dbReference>
<dbReference type="SMART" id="SM00100">
    <property type="entry name" value="cNMP"/>
    <property type="match status" value="1"/>
</dbReference>
<dbReference type="Pfam" id="PF13545">
    <property type="entry name" value="HTH_Crp_2"/>
    <property type="match status" value="1"/>
</dbReference>
<dbReference type="PANTHER" id="PTHR24567">
    <property type="entry name" value="CRP FAMILY TRANSCRIPTIONAL REGULATORY PROTEIN"/>
    <property type="match status" value="1"/>
</dbReference>
<dbReference type="OrthoDB" id="892842at2"/>
<dbReference type="RefSeq" id="WP_144234147.1">
    <property type="nucleotide sequence ID" value="NZ_CP039543.1"/>
</dbReference>
<feature type="domain" description="Cyclic nucleotide-binding" evidence="4">
    <location>
        <begin position="23"/>
        <end position="143"/>
    </location>
</feature>
<dbReference type="InterPro" id="IPR014710">
    <property type="entry name" value="RmlC-like_jellyroll"/>
</dbReference>
<dbReference type="Gene3D" id="1.10.10.10">
    <property type="entry name" value="Winged helix-like DNA-binding domain superfamily/Winged helix DNA-binding domain"/>
    <property type="match status" value="1"/>
</dbReference>
<dbReference type="InterPro" id="IPR036388">
    <property type="entry name" value="WH-like_DNA-bd_sf"/>
</dbReference>
<dbReference type="Pfam" id="PF00027">
    <property type="entry name" value="cNMP_binding"/>
    <property type="match status" value="1"/>
</dbReference>
<feature type="domain" description="HTH crp-type" evidence="5">
    <location>
        <begin position="157"/>
        <end position="235"/>
    </location>
</feature>
<keyword evidence="9" id="KW-1185">Reference proteome</keyword>
<dbReference type="GO" id="GO:0005829">
    <property type="term" value="C:cytosol"/>
    <property type="evidence" value="ECO:0007669"/>
    <property type="project" value="TreeGrafter"/>
</dbReference>
<evidence type="ECO:0000313" key="7">
    <source>
        <dbReference type="EMBL" id="TVM35815.1"/>
    </source>
</evidence>
<evidence type="ECO:0000256" key="2">
    <source>
        <dbReference type="ARBA" id="ARBA00023125"/>
    </source>
</evidence>
<reference evidence="7 8" key="1">
    <citation type="submission" date="2018-06" db="EMBL/GenBank/DDBJ databases">
        <title>Complete genome of Desulfovibrio marinus P48SEP.</title>
        <authorList>
            <person name="Crispim J.S."/>
            <person name="Vidigal P.M.P."/>
            <person name="Silva L.C.F."/>
            <person name="Araujo L.C."/>
            <person name="Laguardia C.N."/>
            <person name="Dias R.S."/>
            <person name="Sousa M.P."/>
            <person name="Paula S.O."/>
            <person name="Silva C."/>
        </authorList>
    </citation>
    <scope>NUCLEOTIDE SEQUENCE [LARGE SCALE GENOMIC DNA]</scope>
    <source>
        <strain evidence="7 8">P48SEP</strain>
    </source>
</reference>
<dbReference type="SUPFAM" id="SSF51206">
    <property type="entry name" value="cAMP-binding domain-like"/>
    <property type="match status" value="1"/>
</dbReference>
<dbReference type="AlphaFoldDB" id="A0A6P1ZN33"/>
<keyword evidence="2" id="KW-0238">DNA-binding</keyword>
<keyword evidence="1" id="KW-0805">Transcription regulation</keyword>
<dbReference type="InterPro" id="IPR036390">
    <property type="entry name" value="WH_DNA-bd_sf"/>
</dbReference>
<dbReference type="PROSITE" id="PS50042">
    <property type="entry name" value="CNMP_BINDING_3"/>
    <property type="match status" value="1"/>
</dbReference>
<sequence>MPAHDTTPQSFASAEDAMEAVDLFSELEPDARSRLAAAASFVRAPAKKLLFEAGAEALGFYAVLEGRVRLYQMSPSGKEHTIHAPGPGDVFAEAAVFKGRNYPASAQVLEDSLLLFFDRHKLRRAIAGDPDLALAMLGLLAQRMRLLVTKLETLTLKEVPARLASHLLLLAAAQLPEQAGDLPEPETTVTLNLAKGHLATLLGATPETLSRALKSLASQELIEIHGRRITLLHPEGLAETAEGLV</sequence>
<evidence type="ECO:0000313" key="6">
    <source>
        <dbReference type="EMBL" id="QJT10070.1"/>
    </source>
</evidence>
<proteinExistence type="predicted"/>
<dbReference type="PROSITE" id="PS51063">
    <property type="entry name" value="HTH_CRP_2"/>
    <property type="match status" value="1"/>
</dbReference>
<gene>
    <name evidence="7" type="ORF">DQK91_03905</name>
    <name evidence="6" type="ORF">E8L03_14535</name>
</gene>
<accession>A0A6P1ZN33</accession>
<dbReference type="Proteomes" id="UP000434052">
    <property type="component" value="Unassembled WGS sequence"/>
</dbReference>
<dbReference type="SMART" id="SM00419">
    <property type="entry name" value="HTH_CRP"/>
    <property type="match status" value="1"/>
</dbReference>
<dbReference type="InterPro" id="IPR012318">
    <property type="entry name" value="HTH_CRP"/>
</dbReference>
<dbReference type="SUPFAM" id="SSF46785">
    <property type="entry name" value="Winged helix' DNA-binding domain"/>
    <property type="match status" value="1"/>
</dbReference>
<name>A0A6P1ZN33_9BACT</name>
<dbReference type="EMBL" id="CP039543">
    <property type="protein sequence ID" value="QJT10070.1"/>
    <property type="molecule type" value="Genomic_DNA"/>
</dbReference>